<organism evidence="5 6">
    <name type="scientific">Owenia fusiformis</name>
    <name type="common">Polychaete worm</name>
    <dbReference type="NCBI Taxonomy" id="6347"/>
    <lineage>
        <taxon>Eukaryota</taxon>
        <taxon>Metazoa</taxon>
        <taxon>Spiralia</taxon>
        <taxon>Lophotrochozoa</taxon>
        <taxon>Annelida</taxon>
        <taxon>Polychaeta</taxon>
        <taxon>Sedentaria</taxon>
        <taxon>Canalipalpata</taxon>
        <taxon>Sabellida</taxon>
        <taxon>Oweniida</taxon>
        <taxon>Oweniidae</taxon>
        <taxon>Owenia</taxon>
    </lineage>
</organism>
<keyword evidence="2" id="KW-0812">Transmembrane</keyword>
<comment type="subcellular location">
    <subcellularLocation>
        <location evidence="1">Membrane</location>
    </subcellularLocation>
</comment>
<name>A0A8J1TXE1_OWEFU</name>
<evidence type="ECO:0000256" key="4">
    <source>
        <dbReference type="ARBA" id="ARBA00023136"/>
    </source>
</evidence>
<keyword evidence="4" id="KW-0472">Membrane</keyword>
<sequence>MTGNMTYPNLVKFSNWYGGIHGYLSIAVCSFGIVANIFNVVVLSCKNMVTPTNVILLGLAVSDLLTMLSYIPFALHFYILYPSPPMGSAASPERNSQPWVKFFLFHAQFTITSHTISIWLGVLLSIFRYVYVKASNAGKVPCGINKARITTVCVSVFAVIILIPNYICLRILPKTTPDNQTYYDLETPHNGSDVLKHIAVLNFWTQALLVKIIPCALMTVFGGLLLLTLRDTGQRTSNLRRSNNSNTNQNFKRRMRNHTRTTRMLIMVIVLFLVTELPQGILSLISGLNPSFFDNIYVPLGDIMDIVALINFGINFVLYCSMSKSFRDCFVKIFCAIDPSLVERIGNSRGISSKCQIGSHQMRPLNGHVAYLSDSPEAENIPTKEYTVELLNGSNGKCVVKNEGCLKNTML</sequence>
<gene>
    <name evidence="5" type="ORF">OFUS_LOCUS21198</name>
</gene>
<dbReference type="Gene3D" id="1.20.1070.10">
    <property type="entry name" value="Rhodopsin 7-helix transmembrane proteins"/>
    <property type="match status" value="1"/>
</dbReference>
<dbReference type="InterPro" id="IPR019427">
    <property type="entry name" value="7TM_GPCR_serpentine_rcpt_Srw"/>
</dbReference>
<reference evidence="5" key="1">
    <citation type="submission" date="2022-03" db="EMBL/GenBank/DDBJ databases">
        <authorList>
            <person name="Martin C."/>
        </authorList>
    </citation>
    <scope>NUCLEOTIDE SEQUENCE</scope>
</reference>
<proteinExistence type="predicted"/>
<dbReference type="GO" id="GO:0005886">
    <property type="term" value="C:plasma membrane"/>
    <property type="evidence" value="ECO:0007669"/>
    <property type="project" value="TreeGrafter"/>
</dbReference>
<evidence type="ECO:0000256" key="3">
    <source>
        <dbReference type="ARBA" id="ARBA00022989"/>
    </source>
</evidence>
<accession>A0A8J1TXE1</accession>
<dbReference type="InterPro" id="IPR053219">
    <property type="entry name" value="GPCR_Dmsr-1"/>
</dbReference>
<evidence type="ECO:0000313" key="6">
    <source>
        <dbReference type="Proteomes" id="UP000749559"/>
    </source>
</evidence>
<dbReference type="GO" id="GO:0008528">
    <property type="term" value="F:G protein-coupled peptide receptor activity"/>
    <property type="evidence" value="ECO:0007669"/>
    <property type="project" value="InterPro"/>
</dbReference>
<evidence type="ECO:0000256" key="1">
    <source>
        <dbReference type="ARBA" id="ARBA00004370"/>
    </source>
</evidence>
<dbReference type="AlphaFoldDB" id="A0A8J1TXE1"/>
<keyword evidence="6" id="KW-1185">Reference proteome</keyword>
<evidence type="ECO:0000256" key="2">
    <source>
        <dbReference type="ARBA" id="ARBA00022692"/>
    </source>
</evidence>
<dbReference type="PANTHER" id="PTHR46273:SF4">
    <property type="entry name" value="AT19640P"/>
    <property type="match status" value="1"/>
</dbReference>
<dbReference type="InterPro" id="IPR000276">
    <property type="entry name" value="GPCR_Rhodpsn"/>
</dbReference>
<dbReference type="Pfam" id="PF10324">
    <property type="entry name" value="7TM_GPCR_Srw"/>
    <property type="match status" value="1"/>
</dbReference>
<dbReference type="PROSITE" id="PS50262">
    <property type="entry name" value="G_PROTEIN_RECEP_F1_2"/>
    <property type="match status" value="1"/>
</dbReference>
<dbReference type="CDD" id="cd14978">
    <property type="entry name" value="7tmA_FMRFamide_R-like"/>
    <property type="match status" value="1"/>
</dbReference>
<dbReference type="InterPro" id="IPR017452">
    <property type="entry name" value="GPCR_Rhodpsn_7TM"/>
</dbReference>
<dbReference type="EMBL" id="CAIIXF020000010">
    <property type="protein sequence ID" value="CAH1796830.1"/>
    <property type="molecule type" value="Genomic_DNA"/>
</dbReference>
<dbReference type="Proteomes" id="UP000749559">
    <property type="component" value="Unassembled WGS sequence"/>
</dbReference>
<keyword evidence="3" id="KW-1133">Transmembrane helix</keyword>
<dbReference type="PANTHER" id="PTHR46273">
    <property type="entry name" value="MYOSUPPRESSIN RECEPTOR 1, ISOFORM B-RELATED"/>
    <property type="match status" value="1"/>
</dbReference>
<dbReference type="PRINTS" id="PR00237">
    <property type="entry name" value="GPCRRHODOPSN"/>
</dbReference>
<comment type="caution">
    <text evidence="5">The sequence shown here is derived from an EMBL/GenBank/DDBJ whole genome shotgun (WGS) entry which is preliminary data.</text>
</comment>
<dbReference type="SUPFAM" id="SSF81321">
    <property type="entry name" value="Family A G protein-coupled receptor-like"/>
    <property type="match status" value="1"/>
</dbReference>
<dbReference type="OrthoDB" id="5864054at2759"/>
<evidence type="ECO:0000313" key="5">
    <source>
        <dbReference type="EMBL" id="CAH1796830.1"/>
    </source>
</evidence>
<protein>
    <submittedName>
        <fullName evidence="5">Uncharacterized protein</fullName>
    </submittedName>
</protein>